<dbReference type="Gene3D" id="2.60.40.3140">
    <property type="match status" value="1"/>
</dbReference>
<dbReference type="InterPro" id="IPR024618">
    <property type="entry name" value="DUF3857"/>
</dbReference>
<sequence>MKTFTFKNLFLLVCCLFSFPVFSQEDFSVSKINSTLLTEANAVIRLDESYWEIISKGEAKQHNRLVVTILNEKGEERHSQLMVRYDKFTKITDISGNLYDATGKVIKRLKNADIEDYGYGAGGDDITDARVKTADFGRKSYAYPYTIEYSYDIRDRNMMFYPRWMVAQNSESSVEHCTYMVKMPAGFQFRYKGYNEAPAVVKSKDADGSDLYIWKIDNRPAVKTTDSYPLPLIESAMMILTAPSDFEIQDYQGSFTSWEDLSKFYYTLNAGRDLLPAATQAEIQELVKNAKSDREKILLVYKWMQGRSRYVSIQLGIGGWQTIDAATVANKGYGDCKALTNFTLAALRQVGIPCYAALIKAGEEVKIKPDFPSSQFNHVIACAIAEKDTIWLECTSQTTPANFMGTFTGGRPALLVMPKGGKLITTPDYRSHHNLRKSRADVKLEATGDGKIQVHTLYTGLQQESRTSILHNSSGEAQKKWIISHINLPSLDLERFELTEGKDEEPSVTEKLNLNVRNCATKTGTRLFVKTSLLSRPFEMPAITERNTDFYLPPSEYDFTDLDTIAYTIPPGYKPESLLPAVQVKSIFGSFETKTAFTGDQLLCSRKVVLNGGRYPAKDYTAWIEFLKKVRKADRAQVVFVANKE</sequence>
<evidence type="ECO:0000313" key="4">
    <source>
        <dbReference type="EMBL" id="TDE12056.1"/>
    </source>
</evidence>
<dbReference type="OrthoDB" id="8595007at2"/>
<comment type="caution">
    <text evidence="4">The sequence shown here is derived from an EMBL/GenBank/DDBJ whole genome shotgun (WGS) entry which is preliminary data.</text>
</comment>
<dbReference type="Pfam" id="PF12969">
    <property type="entry name" value="DUF3857"/>
    <property type="match status" value="1"/>
</dbReference>
<feature type="domain" description="DUF3857" evidence="3">
    <location>
        <begin position="56"/>
        <end position="222"/>
    </location>
</feature>
<evidence type="ECO:0000259" key="2">
    <source>
        <dbReference type="Pfam" id="PF01841"/>
    </source>
</evidence>
<accession>A0A4R5DDZ3</accession>
<gene>
    <name evidence="4" type="ORF">E0F88_23695</name>
</gene>
<feature type="signal peptide" evidence="1">
    <location>
        <begin position="1"/>
        <end position="23"/>
    </location>
</feature>
<reference evidence="4 5" key="1">
    <citation type="submission" date="2019-03" db="EMBL/GenBank/DDBJ databases">
        <title>Dyadobacter AR-3-6 sp. nov., isolated from arctic soil.</title>
        <authorList>
            <person name="Chaudhary D.K."/>
        </authorList>
    </citation>
    <scope>NUCLEOTIDE SEQUENCE [LARGE SCALE GENOMIC DNA]</scope>
    <source>
        <strain evidence="4 5">AR-3-6</strain>
    </source>
</reference>
<dbReference type="Pfam" id="PF01841">
    <property type="entry name" value="Transglut_core"/>
    <property type="match status" value="1"/>
</dbReference>
<evidence type="ECO:0000256" key="1">
    <source>
        <dbReference type="SAM" id="SignalP"/>
    </source>
</evidence>
<name>A0A4R5DDZ3_9BACT</name>
<dbReference type="AlphaFoldDB" id="A0A4R5DDZ3"/>
<proteinExistence type="predicted"/>
<dbReference type="Gene3D" id="2.60.120.1130">
    <property type="match status" value="1"/>
</dbReference>
<evidence type="ECO:0000259" key="3">
    <source>
        <dbReference type="Pfam" id="PF12969"/>
    </source>
</evidence>
<protein>
    <submittedName>
        <fullName evidence="4">DUF3857 domain-containing protein</fullName>
    </submittedName>
</protein>
<dbReference type="EMBL" id="SMFL01000010">
    <property type="protein sequence ID" value="TDE12056.1"/>
    <property type="molecule type" value="Genomic_DNA"/>
</dbReference>
<dbReference type="Gene3D" id="3.10.620.30">
    <property type="match status" value="1"/>
</dbReference>
<keyword evidence="1" id="KW-0732">Signal</keyword>
<dbReference type="SUPFAM" id="SSF54001">
    <property type="entry name" value="Cysteine proteinases"/>
    <property type="match status" value="1"/>
</dbReference>
<dbReference type="RefSeq" id="WP_131960766.1">
    <property type="nucleotide sequence ID" value="NZ_SMFL01000010.1"/>
</dbReference>
<feature type="chain" id="PRO_5020977980" evidence="1">
    <location>
        <begin position="24"/>
        <end position="645"/>
    </location>
</feature>
<dbReference type="InterPro" id="IPR002931">
    <property type="entry name" value="Transglutaminase-like"/>
</dbReference>
<feature type="domain" description="Transglutaminase-like" evidence="2">
    <location>
        <begin position="284"/>
        <end position="354"/>
    </location>
</feature>
<dbReference type="InterPro" id="IPR038765">
    <property type="entry name" value="Papain-like_cys_pep_sf"/>
</dbReference>
<keyword evidence="5" id="KW-1185">Reference proteome</keyword>
<dbReference type="Proteomes" id="UP000294850">
    <property type="component" value="Unassembled WGS sequence"/>
</dbReference>
<evidence type="ECO:0000313" key="5">
    <source>
        <dbReference type="Proteomes" id="UP000294850"/>
    </source>
</evidence>
<organism evidence="4 5">
    <name type="scientific">Dyadobacter psychrotolerans</name>
    <dbReference type="NCBI Taxonomy" id="2541721"/>
    <lineage>
        <taxon>Bacteria</taxon>
        <taxon>Pseudomonadati</taxon>
        <taxon>Bacteroidota</taxon>
        <taxon>Cytophagia</taxon>
        <taxon>Cytophagales</taxon>
        <taxon>Spirosomataceae</taxon>
        <taxon>Dyadobacter</taxon>
    </lineage>
</organism>